<dbReference type="HOGENOM" id="CLU_658531_0_0_10"/>
<dbReference type="RefSeq" id="WP_008612330.1">
    <property type="nucleotide sequence ID" value="NZ_JH651379.1"/>
</dbReference>
<dbReference type="Proteomes" id="UP000004690">
    <property type="component" value="Unassembled WGS sequence"/>
</dbReference>
<reference evidence="3 4" key="1">
    <citation type="submission" date="2012-02" db="EMBL/GenBank/DDBJ databases">
        <title>Improved High-Quality Draft genome of Joostella marina DSM 19592.</title>
        <authorList>
            <consortium name="US DOE Joint Genome Institute (JGI-PGF)"/>
            <person name="Lucas S."/>
            <person name="Copeland A."/>
            <person name="Lapidus A."/>
            <person name="Bruce D."/>
            <person name="Goodwin L."/>
            <person name="Pitluck S."/>
            <person name="Peters L."/>
            <person name="Chertkov O."/>
            <person name="Ovchinnikova G."/>
            <person name="Kyrpides N."/>
            <person name="Mavromatis K."/>
            <person name="Detter J.C."/>
            <person name="Han C."/>
            <person name="Land M."/>
            <person name="Hauser L."/>
            <person name="Markowitz V."/>
            <person name="Cheng J.-F."/>
            <person name="Hugenholtz P."/>
            <person name="Woyke T."/>
            <person name="Wu D."/>
            <person name="Tindall B."/>
            <person name="Brambilla E."/>
            <person name="Klenk H.-P."/>
            <person name="Eisen J.A."/>
        </authorList>
    </citation>
    <scope>NUCLEOTIDE SEQUENCE [LARGE SCALE GENOMIC DNA]</scope>
    <source>
        <strain evidence="3 4">DSM 19592</strain>
    </source>
</reference>
<evidence type="ECO:0000256" key="1">
    <source>
        <dbReference type="SAM" id="Phobius"/>
    </source>
</evidence>
<keyword evidence="1" id="KW-0472">Membrane</keyword>
<organism evidence="3 4">
    <name type="scientific">Galbibacter orientalis DSM 19592</name>
    <dbReference type="NCBI Taxonomy" id="926559"/>
    <lineage>
        <taxon>Bacteria</taxon>
        <taxon>Pseudomonadati</taxon>
        <taxon>Bacteroidota</taxon>
        <taxon>Flavobacteriia</taxon>
        <taxon>Flavobacteriales</taxon>
        <taxon>Flavobacteriaceae</taxon>
        <taxon>Galbibacter</taxon>
    </lineage>
</organism>
<evidence type="ECO:0000256" key="2">
    <source>
        <dbReference type="SAM" id="SignalP"/>
    </source>
</evidence>
<keyword evidence="1" id="KW-1133">Transmembrane helix</keyword>
<dbReference type="Pfam" id="PF14224">
    <property type="entry name" value="DUF4331"/>
    <property type="match status" value="1"/>
</dbReference>
<feature type="transmembrane region" description="Helical" evidence="1">
    <location>
        <begin position="395"/>
        <end position="413"/>
    </location>
</feature>
<dbReference type="eggNOG" id="ENOG502ZA3U">
    <property type="taxonomic scope" value="Bacteria"/>
</dbReference>
<keyword evidence="2" id="KW-0732">Signal</keyword>
<dbReference type="InterPro" id="IPR025566">
    <property type="entry name" value="DUF4331"/>
</dbReference>
<evidence type="ECO:0000313" key="3">
    <source>
        <dbReference type="EMBL" id="EIJ38991.1"/>
    </source>
</evidence>
<accession>I3C5U8</accession>
<gene>
    <name evidence="3" type="ORF">JoomaDRAFT_1993</name>
</gene>
<feature type="chain" id="PRO_5003668490" evidence="2">
    <location>
        <begin position="25"/>
        <end position="417"/>
    </location>
</feature>
<evidence type="ECO:0000313" key="4">
    <source>
        <dbReference type="Proteomes" id="UP000004690"/>
    </source>
</evidence>
<name>I3C5U8_9FLAO</name>
<feature type="signal peptide" evidence="2">
    <location>
        <begin position="1"/>
        <end position="24"/>
    </location>
</feature>
<dbReference type="OrthoDB" id="525451at2"/>
<keyword evidence="4" id="KW-1185">Reference proteome</keyword>
<dbReference type="AlphaFoldDB" id="I3C5U8"/>
<dbReference type="EMBL" id="JH651379">
    <property type="protein sequence ID" value="EIJ38991.1"/>
    <property type="molecule type" value="Genomic_DNA"/>
</dbReference>
<sequence length="417" mass="47812">MKIKNRIIVLLLAPIALFFLTAGHHFETDLAKKYPEMDLLDLFVFKSTESNKTVFLADINPKSKKDSFNFSSKGIYKFHIAKNKEFDKGQLFSFTFKNNEVQMYWDDQPENSLHETGTLIAEGPINRVLELDNGIKIWTGTTYDNFQGNAVGAEAFKHKVLEKKEYDLSTFDVGEKGNFFGKGNAAVIVFEIPNEFLSEDIFYYASTSLEEEPGHWHQVNHIANVLFPHFYMGYEDKLRSKYGSQGAVVDEEIKQNVIENLSNYVNAAGIQKDTDAYLKQLMERIYPDIVPYKIGTKAHYGMEKFNGRPLHEDAMNVTLGLMVGSETPIDDKVAIKLERYQPNFPYTIPIDKAYIDALDKRVKVVTVNAIKENEKNYEYLPQKDANELEGEPFNIWSYILIGMVVLFGVFILFSKKK</sequence>
<proteinExistence type="predicted"/>
<protein>
    <submittedName>
        <fullName evidence="3">Uncharacterized protein</fullName>
    </submittedName>
</protein>
<keyword evidence="1" id="KW-0812">Transmembrane</keyword>